<reference evidence="1" key="3">
    <citation type="submission" date="2017-10" db="EMBL/GenBank/DDBJ databases">
        <authorList>
            <person name="Vrbovska V."/>
            <person name="Kovarovic V."/>
            <person name="Indrakova A."/>
        </authorList>
    </citation>
    <scope>NUCLEOTIDE SEQUENCE</scope>
    <source>
        <strain evidence="1">CCM 8730</strain>
    </source>
</reference>
<dbReference type="Proteomes" id="UP001056588">
    <property type="component" value="Chromosome"/>
</dbReference>
<evidence type="ECO:0000313" key="3">
    <source>
        <dbReference type="Proteomes" id="UP000223828"/>
    </source>
</evidence>
<dbReference type="OrthoDB" id="2407588at2"/>
<evidence type="ECO:0000313" key="4">
    <source>
        <dbReference type="Proteomes" id="UP001056588"/>
    </source>
</evidence>
<dbReference type="EMBL" id="CP093217">
    <property type="protein sequence ID" value="UQW82446.1"/>
    <property type="molecule type" value="Genomic_DNA"/>
</dbReference>
<name>A0A2C6WSM6_9STAP</name>
<dbReference type="Proteomes" id="UP000223828">
    <property type="component" value="Unassembled WGS sequence"/>
</dbReference>
<accession>A0A2C6WSM6</accession>
<organism evidence="1 3">
    <name type="scientific">Staphylococcus edaphicus</name>
    <dbReference type="NCBI Taxonomy" id="1955013"/>
    <lineage>
        <taxon>Bacteria</taxon>
        <taxon>Bacillati</taxon>
        <taxon>Bacillota</taxon>
        <taxon>Bacilli</taxon>
        <taxon>Bacillales</taxon>
        <taxon>Staphylococcaceae</taxon>
        <taxon>Staphylococcus</taxon>
    </lineage>
</organism>
<dbReference type="AlphaFoldDB" id="A0A2C6WSM6"/>
<keyword evidence="4" id="KW-1185">Reference proteome</keyword>
<sequence>MYYEIGEIRRNFITVDGFTFHVKGTKTQYGVFVEIIDKYENLVDSAEINDEDIGFRLSQEIFEQAIYNWIEQNTDEADRIMNRVMQW</sequence>
<protein>
    <submittedName>
        <fullName evidence="2">DUF1108 family protein</fullName>
    </submittedName>
</protein>
<dbReference type="Pfam" id="PF06531">
    <property type="entry name" value="DUF1108"/>
    <property type="match status" value="1"/>
</dbReference>
<dbReference type="EMBL" id="MRZN01000001">
    <property type="protein sequence ID" value="PHK50756.1"/>
    <property type="molecule type" value="Genomic_DNA"/>
</dbReference>
<reference evidence="1" key="1">
    <citation type="journal article" date="2017" name="Appl. Environ. Microbiol.">
        <title>Staphylococcus edaphicus sp. nov., isolated in Antarctica, harbours mecC gene and genomic islands with suspected role in adaptation to extreme environment.</title>
        <authorList>
            <person name="Pantucek R."/>
            <person name="Sedlacek I."/>
            <person name="Indrakova A."/>
            <person name="Vrbovska V."/>
            <person name="Maslanova I."/>
            <person name="Kovarovic V."/>
            <person name="Svec P."/>
            <person name="Kralova S."/>
            <person name="Kristofova L."/>
            <person name="Keklakova J."/>
            <person name="Petras P."/>
            <person name="Doskar J."/>
        </authorList>
    </citation>
    <scope>NUCLEOTIDE SEQUENCE</scope>
    <source>
        <strain evidence="1">CCM 8730</strain>
    </source>
</reference>
<dbReference type="RefSeq" id="WP_099088990.1">
    <property type="nucleotide sequence ID" value="NZ_CP093217.1"/>
</dbReference>
<evidence type="ECO:0000313" key="2">
    <source>
        <dbReference type="EMBL" id="UQW82446.1"/>
    </source>
</evidence>
<evidence type="ECO:0000313" key="1">
    <source>
        <dbReference type="EMBL" id="PHK50756.1"/>
    </source>
</evidence>
<gene>
    <name evidence="1" type="ORF">BTJ66_00170</name>
    <name evidence="2" type="ORF">MNY58_05120</name>
</gene>
<reference evidence="3" key="2">
    <citation type="submission" date="2017-10" db="EMBL/GenBank/DDBJ databases">
        <title>Staphylococcus edaphicus sp. nov., isolated in Antarctica, harbouring mecC gene and genomic islands essential in adaptation to extreme environment.</title>
        <authorList>
            <person name="Pantucek R."/>
            <person name="Sedlacek I."/>
            <person name="Indrakova A."/>
            <person name="Vrbovska V."/>
            <person name="Maslanova I."/>
            <person name="Kovarovic V."/>
            <person name="Svec P."/>
            <person name="Kralova S."/>
            <person name="Kristofova L."/>
            <person name="Keklakova J."/>
            <person name="Petras P."/>
            <person name="Doskar J."/>
        </authorList>
    </citation>
    <scope>NUCLEOTIDE SEQUENCE [LARGE SCALE GENOMIC DNA]</scope>
    <source>
        <strain evidence="3">CCM 5085</strain>
    </source>
</reference>
<proteinExistence type="predicted"/>
<dbReference type="InterPro" id="IPR009494">
    <property type="entry name" value="DUF1108"/>
</dbReference>
<reference evidence="2" key="4">
    <citation type="submission" date="2022-03" db="EMBL/GenBank/DDBJ databases">
        <title>Complete Genome Sequence of Staphylococcus edaphicus strain CCM 8731.</title>
        <authorList>
            <person name="Rimmer C.O."/>
            <person name="Thomas J.C."/>
        </authorList>
    </citation>
    <scope>NUCLEOTIDE SEQUENCE</scope>
    <source>
        <strain evidence="2">CCM 8731</strain>
    </source>
</reference>